<evidence type="ECO:0000256" key="2">
    <source>
        <dbReference type="ARBA" id="ARBA00004123"/>
    </source>
</evidence>
<dbReference type="PANTHER" id="PTHR12831">
    <property type="entry name" value="TRANSCRIPTION INITIATION FACTOR IIH TFIIH , POLYPEPTIDE 3-RELATED"/>
    <property type="match status" value="1"/>
</dbReference>
<evidence type="ECO:0000256" key="15">
    <source>
        <dbReference type="SAM" id="MobiDB-lite"/>
    </source>
</evidence>
<dbReference type="GO" id="GO:0000439">
    <property type="term" value="C:transcription factor TFIIH core complex"/>
    <property type="evidence" value="ECO:0007669"/>
    <property type="project" value="UniProtKB-UniRule"/>
</dbReference>
<dbReference type="OrthoDB" id="17307at2759"/>
<comment type="subcellular location">
    <subcellularLocation>
        <location evidence="2 14">Nucleus</location>
    </subcellularLocation>
</comment>
<evidence type="ECO:0000256" key="14">
    <source>
        <dbReference type="RuleBase" id="RU368090"/>
    </source>
</evidence>
<dbReference type="GO" id="GO:0006355">
    <property type="term" value="P:regulation of DNA-templated transcription"/>
    <property type="evidence" value="ECO:0007669"/>
    <property type="project" value="InterPro"/>
</dbReference>
<evidence type="ECO:0000256" key="1">
    <source>
        <dbReference type="ARBA" id="ARBA00002817"/>
    </source>
</evidence>
<evidence type="ECO:0000256" key="4">
    <source>
        <dbReference type="ARBA" id="ARBA00021280"/>
    </source>
</evidence>
<dbReference type="Proteomes" id="UP000054144">
    <property type="component" value="Unassembled WGS sequence"/>
</dbReference>
<keyword evidence="6 14" id="KW-0227">DNA damage</keyword>
<comment type="similarity">
    <text evidence="3 14">Belongs to the TFB4 family.</text>
</comment>
<gene>
    <name evidence="16" type="ORF">FISHEDRAFT_51647</name>
</gene>
<dbReference type="AlphaFoldDB" id="A0A0D7A0A6"/>
<keyword evidence="11 14" id="KW-0234">DNA repair</keyword>
<keyword evidence="12 14" id="KW-0539">Nucleus</keyword>
<comment type="subunit">
    <text evidence="14">Component of the 7-subunit TFIIH core complex composed of XPB/SSL2, XPD/RAD3, SSL1, TFB1, TFB2, TFB4 and TFB5, which is active in NER. The core complex associates with the 3-subunit CTD-kinase module TFIIK composed of CCL1, KIN28 and TFB3 to form the 10-subunit holoenzyme (holo-TFIIH) active in transcription.</text>
</comment>
<evidence type="ECO:0000256" key="6">
    <source>
        <dbReference type="ARBA" id="ARBA00022763"/>
    </source>
</evidence>
<evidence type="ECO:0000313" key="17">
    <source>
        <dbReference type="Proteomes" id="UP000054144"/>
    </source>
</evidence>
<evidence type="ECO:0000313" key="16">
    <source>
        <dbReference type="EMBL" id="KIY44472.1"/>
    </source>
</evidence>
<dbReference type="EMBL" id="KN882092">
    <property type="protein sequence ID" value="KIY44472.1"/>
    <property type="molecule type" value="Genomic_DNA"/>
</dbReference>
<keyword evidence="8 14" id="KW-0862">Zinc</keyword>
<dbReference type="PANTHER" id="PTHR12831:SF0">
    <property type="entry name" value="GENERAL TRANSCRIPTION FACTOR IIH SUBUNIT 3"/>
    <property type="match status" value="1"/>
</dbReference>
<feature type="compositionally biased region" description="Low complexity" evidence="15">
    <location>
        <begin position="332"/>
        <end position="350"/>
    </location>
</feature>
<evidence type="ECO:0000256" key="8">
    <source>
        <dbReference type="ARBA" id="ARBA00022833"/>
    </source>
</evidence>
<feature type="region of interest" description="Disordered" evidence="15">
    <location>
        <begin position="318"/>
        <end position="377"/>
    </location>
</feature>
<feature type="compositionally biased region" description="Polar residues" evidence="15">
    <location>
        <begin position="318"/>
        <end position="331"/>
    </location>
</feature>
<evidence type="ECO:0000256" key="11">
    <source>
        <dbReference type="ARBA" id="ARBA00023204"/>
    </source>
</evidence>
<dbReference type="Gene3D" id="3.40.50.410">
    <property type="entry name" value="von Willebrand factor, type A domain"/>
    <property type="match status" value="1"/>
</dbReference>
<evidence type="ECO:0000256" key="3">
    <source>
        <dbReference type="ARBA" id="ARBA00005273"/>
    </source>
</evidence>
<name>A0A0D7A0A6_9AGAR</name>
<evidence type="ECO:0000256" key="10">
    <source>
        <dbReference type="ARBA" id="ARBA00023163"/>
    </source>
</evidence>
<keyword evidence="17" id="KW-1185">Reference proteome</keyword>
<dbReference type="GO" id="GO:0008270">
    <property type="term" value="F:zinc ion binding"/>
    <property type="evidence" value="ECO:0007669"/>
    <property type="project" value="UniProtKB-KW"/>
</dbReference>
<evidence type="ECO:0000256" key="5">
    <source>
        <dbReference type="ARBA" id="ARBA00022723"/>
    </source>
</evidence>
<dbReference type="GO" id="GO:0006289">
    <property type="term" value="P:nucleotide-excision repair"/>
    <property type="evidence" value="ECO:0007669"/>
    <property type="project" value="UniProtKB-UniRule"/>
</dbReference>
<evidence type="ECO:0000256" key="9">
    <source>
        <dbReference type="ARBA" id="ARBA00023015"/>
    </source>
</evidence>
<protein>
    <recommendedName>
        <fullName evidence="4 14">General transcription and DNA repair factor IIH subunit TFB4</fullName>
        <shortName evidence="14">TFIIH subunit TFB4</shortName>
    </recommendedName>
    <alternativeName>
        <fullName evidence="13 14">RNA polymerase II transcription factor B subunit 4</fullName>
    </alternativeName>
</protein>
<keyword evidence="7 14" id="KW-0863">Zinc-finger</keyword>
<comment type="function">
    <text evidence="1 14">Component of the general transcription and DNA repair factor IIH (TFIIH) core complex, which is involved in general and transcription-coupled nucleotide excision repair (NER) of damaged DNA and, when complexed to TFIIK, in RNA transcription by RNA polymerase II. In NER, TFIIH acts by opening DNA around the lesion to allow the excision of the damaged oligonucleotide and its replacement by a new DNA fragment. In transcription, TFIIH has an essential role in transcription initiation. When the pre-initiation complex (PIC) has been established, TFIIH is required for promoter opening and promoter escape. Phosphorylation of the C-terminal tail (CTD) of the largest subunit of RNA polymerase II by the kinase module TFIIK controls the initiation of transcription.</text>
</comment>
<feature type="compositionally biased region" description="Polar residues" evidence="15">
    <location>
        <begin position="351"/>
        <end position="371"/>
    </location>
</feature>
<organism evidence="16 17">
    <name type="scientific">Fistulina hepatica ATCC 64428</name>
    <dbReference type="NCBI Taxonomy" id="1128425"/>
    <lineage>
        <taxon>Eukaryota</taxon>
        <taxon>Fungi</taxon>
        <taxon>Dikarya</taxon>
        <taxon>Basidiomycota</taxon>
        <taxon>Agaricomycotina</taxon>
        <taxon>Agaricomycetes</taxon>
        <taxon>Agaricomycetidae</taxon>
        <taxon>Agaricales</taxon>
        <taxon>Fistulinaceae</taxon>
        <taxon>Fistulina</taxon>
    </lineage>
</organism>
<evidence type="ECO:0000256" key="12">
    <source>
        <dbReference type="ARBA" id="ARBA00023242"/>
    </source>
</evidence>
<evidence type="ECO:0000256" key="7">
    <source>
        <dbReference type="ARBA" id="ARBA00022771"/>
    </source>
</evidence>
<dbReference type="Pfam" id="PF03850">
    <property type="entry name" value="Tfb4"/>
    <property type="match status" value="1"/>
</dbReference>
<dbReference type="InterPro" id="IPR004600">
    <property type="entry name" value="TFIIH_Tfb4/GTF2H3"/>
</dbReference>
<dbReference type="GO" id="GO:0005675">
    <property type="term" value="C:transcription factor TFIIH holo complex"/>
    <property type="evidence" value="ECO:0007669"/>
    <property type="project" value="UniProtKB-UniRule"/>
</dbReference>
<dbReference type="InterPro" id="IPR036465">
    <property type="entry name" value="vWFA_dom_sf"/>
</dbReference>
<evidence type="ECO:0000256" key="13">
    <source>
        <dbReference type="ARBA" id="ARBA00033341"/>
    </source>
</evidence>
<keyword evidence="5 14" id="KW-0479">Metal-binding</keyword>
<proteinExistence type="inferred from homology"/>
<reference evidence="16 17" key="1">
    <citation type="journal article" date="2015" name="Fungal Genet. Biol.">
        <title>Evolution of novel wood decay mechanisms in Agaricales revealed by the genome sequences of Fistulina hepatica and Cylindrobasidium torrendii.</title>
        <authorList>
            <person name="Floudas D."/>
            <person name="Held B.W."/>
            <person name="Riley R."/>
            <person name="Nagy L.G."/>
            <person name="Koehler G."/>
            <person name="Ransdell A.S."/>
            <person name="Younus H."/>
            <person name="Chow J."/>
            <person name="Chiniquy J."/>
            <person name="Lipzen A."/>
            <person name="Tritt A."/>
            <person name="Sun H."/>
            <person name="Haridas S."/>
            <person name="LaButti K."/>
            <person name="Ohm R.A."/>
            <person name="Kues U."/>
            <person name="Blanchette R.A."/>
            <person name="Grigoriev I.V."/>
            <person name="Minto R.E."/>
            <person name="Hibbett D.S."/>
        </authorList>
    </citation>
    <scope>NUCLEOTIDE SEQUENCE [LARGE SCALE GENOMIC DNA]</scope>
    <source>
        <strain evidence="16 17">ATCC 64428</strain>
    </source>
</reference>
<sequence>MDDGQGSHLSVVVDLSPAEWHRLARQESNPLSLATFLSHLLAFLNAHLISKYENTLAVFGAFPWKRQTISIHRTTLLYSSTERTTDSYPSDANAYLPFKVLDSSIVDGILDEFDALETADDAAQAPTALVGALLKAVCYVNRVTRTPPDVSTSVARPNSTKSAPIAPIEPRILIISVSEDLATSYIPIMNAIFSAQKLKAIIDVCQIFGADSAFLQQAAHLTGGSYILLDRRDALLQYLMMAFLPPPSLRKVMAVPAEDKVEFRAACFCHKNVTDIGFVCSVCLSIFCRPVPVCSTCRTKFPIKTLQRLAASLPWGMSSRSGTPVSTTPSRAPSASLATPVPSVPSTPSANRTMSSSRPAHTNGGLPSSANIRAHER</sequence>
<keyword evidence="9 14" id="KW-0805">Transcription regulation</keyword>
<accession>A0A0D7A0A6</accession>
<keyword evidence="10 14" id="KW-0804">Transcription</keyword>